<keyword evidence="8" id="KW-0520">NAD</keyword>
<dbReference type="InterPro" id="IPR000086">
    <property type="entry name" value="NUDIX_hydrolase_dom"/>
</dbReference>
<evidence type="ECO:0000256" key="4">
    <source>
        <dbReference type="ARBA" id="ARBA00012381"/>
    </source>
</evidence>
<comment type="caution">
    <text evidence="11">The sequence shown here is derived from an EMBL/GenBank/DDBJ whole genome shotgun (WGS) entry which is preliminary data.</text>
</comment>
<dbReference type="EMBL" id="VSSQ01018464">
    <property type="protein sequence ID" value="MPM61661.1"/>
    <property type="molecule type" value="Genomic_DNA"/>
</dbReference>
<dbReference type="Gene3D" id="3.90.79.20">
    <property type="match status" value="1"/>
</dbReference>
<comment type="catalytic activity">
    <reaction evidence="9">
        <text>a 5'-end NAD(+)-phospho-ribonucleoside in mRNA + H2O = a 5'-end phospho-adenosine-phospho-ribonucleoside in mRNA + beta-nicotinamide D-ribonucleotide + 2 H(+)</text>
        <dbReference type="Rhea" id="RHEA:60876"/>
        <dbReference type="Rhea" id="RHEA-COMP:15698"/>
        <dbReference type="Rhea" id="RHEA-COMP:15719"/>
        <dbReference type="ChEBI" id="CHEBI:14649"/>
        <dbReference type="ChEBI" id="CHEBI:15377"/>
        <dbReference type="ChEBI" id="CHEBI:15378"/>
        <dbReference type="ChEBI" id="CHEBI:144029"/>
        <dbReference type="ChEBI" id="CHEBI:144051"/>
    </reaction>
    <physiologicalReaction direction="left-to-right" evidence="9">
        <dbReference type="Rhea" id="RHEA:60877"/>
    </physiologicalReaction>
</comment>
<dbReference type="GO" id="GO:0110153">
    <property type="term" value="F:RNA NAD-cap (NMN-forming) hydrolase activity"/>
    <property type="evidence" value="ECO:0007669"/>
    <property type="project" value="RHEA"/>
</dbReference>
<comment type="cofactor">
    <cofactor evidence="1">
        <name>Mg(2+)</name>
        <dbReference type="ChEBI" id="CHEBI:18420"/>
    </cofactor>
</comment>
<accession>A0A645BAI7</accession>
<dbReference type="SUPFAM" id="SSF55811">
    <property type="entry name" value="Nudix"/>
    <property type="match status" value="1"/>
</dbReference>
<keyword evidence="5" id="KW-0479">Metal-binding</keyword>
<dbReference type="InterPro" id="IPR050241">
    <property type="entry name" value="NAD-cap_RNA_hydrolase_NudC"/>
</dbReference>
<reference evidence="11" key="1">
    <citation type="submission" date="2019-08" db="EMBL/GenBank/DDBJ databases">
        <authorList>
            <person name="Kucharzyk K."/>
            <person name="Murdoch R.W."/>
            <person name="Higgins S."/>
            <person name="Loffler F."/>
        </authorList>
    </citation>
    <scope>NUCLEOTIDE SEQUENCE</scope>
</reference>
<evidence type="ECO:0000256" key="6">
    <source>
        <dbReference type="ARBA" id="ARBA00022801"/>
    </source>
</evidence>
<keyword evidence="6 11" id="KW-0378">Hydrolase</keyword>
<dbReference type="GO" id="GO:0035529">
    <property type="term" value="F:NADH pyrophosphatase activity"/>
    <property type="evidence" value="ECO:0007669"/>
    <property type="project" value="TreeGrafter"/>
</dbReference>
<dbReference type="Pfam" id="PF00293">
    <property type="entry name" value="NUDIX"/>
    <property type="match status" value="1"/>
</dbReference>
<dbReference type="NCBIfam" id="NF001299">
    <property type="entry name" value="PRK00241.1"/>
    <property type="match status" value="1"/>
</dbReference>
<dbReference type="EC" id="3.6.1.22" evidence="4"/>
<dbReference type="GO" id="GO:0019677">
    <property type="term" value="P:NAD+ catabolic process"/>
    <property type="evidence" value="ECO:0007669"/>
    <property type="project" value="TreeGrafter"/>
</dbReference>
<evidence type="ECO:0000256" key="2">
    <source>
        <dbReference type="ARBA" id="ARBA00001947"/>
    </source>
</evidence>
<dbReference type="CDD" id="cd03429">
    <property type="entry name" value="NUDIX_NADH_pyrophosphatase_Nudt13"/>
    <property type="match status" value="1"/>
</dbReference>
<dbReference type="InterPro" id="IPR015797">
    <property type="entry name" value="NUDIX_hydrolase-like_dom_sf"/>
</dbReference>
<evidence type="ECO:0000256" key="5">
    <source>
        <dbReference type="ARBA" id="ARBA00022723"/>
    </source>
</evidence>
<evidence type="ECO:0000256" key="1">
    <source>
        <dbReference type="ARBA" id="ARBA00001946"/>
    </source>
</evidence>
<dbReference type="PANTHER" id="PTHR42904">
    <property type="entry name" value="NUDIX HYDROLASE, NUDC SUBFAMILY"/>
    <property type="match status" value="1"/>
</dbReference>
<comment type="cofactor">
    <cofactor evidence="2">
        <name>Zn(2+)</name>
        <dbReference type="ChEBI" id="CHEBI:29105"/>
    </cofactor>
</comment>
<organism evidence="11">
    <name type="scientific">bioreactor metagenome</name>
    <dbReference type="NCBI Taxonomy" id="1076179"/>
    <lineage>
        <taxon>unclassified sequences</taxon>
        <taxon>metagenomes</taxon>
        <taxon>ecological metagenomes</taxon>
    </lineage>
</organism>
<dbReference type="InterPro" id="IPR049734">
    <property type="entry name" value="NudC-like_C"/>
</dbReference>
<dbReference type="GO" id="GO:0046872">
    <property type="term" value="F:metal ion binding"/>
    <property type="evidence" value="ECO:0007669"/>
    <property type="project" value="UniProtKB-KW"/>
</dbReference>
<evidence type="ECO:0000259" key="10">
    <source>
        <dbReference type="PROSITE" id="PS51462"/>
    </source>
</evidence>
<proteinExistence type="inferred from homology"/>
<dbReference type="GO" id="GO:0005829">
    <property type="term" value="C:cytosol"/>
    <property type="evidence" value="ECO:0007669"/>
    <property type="project" value="TreeGrafter"/>
</dbReference>
<evidence type="ECO:0000256" key="9">
    <source>
        <dbReference type="ARBA" id="ARBA00023679"/>
    </source>
</evidence>
<gene>
    <name evidence="11" type="primary">nudC_18</name>
    <name evidence="11" type="ORF">SDC9_108521</name>
</gene>
<sequence length="287" mass="31676">MSLDRLNLSPWDGLSLLNREAEVRDPESIRNAWADDSALLLQLDFDSQFVLDPFGIPAVGELTDDIAYLGRIDGVPWFAQRVEELDGVTIRDSRLTDLQYQVVSAGLAVLNWIGNTRFCTMCGGQLRRTHGGFAAVCSMCGREHFPRTDPAIIVAVLDPADRIFLAHQTTWAQHRVSILAGFIEAGESAENALYREVAEEAKLQIDAYRFLGSQPWPFSRSLMLAYVARSHSTGRVDQVELEWGNWYSRAEVDAGLAAGKLILPGPGSIAAHVIGAWRNRTLPAPEG</sequence>
<evidence type="ECO:0000313" key="11">
    <source>
        <dbReference type="EMBL" id="MPM61661.1"/>
    </source>
</evidence>
<feature type="domain" description="Nudix hydrolase" evidence="10">
    <location>
        <begin position="146"/>
        <end position="270"/>
    </location>
</feature>
<keyword evidence="7" id="KW-0460">Magnesium</keyword>
<name>A0A645BAI7_9ZZZZ</name>
<dbReference type="PROSITE" id="PS51462">
    <property type="entry name" value="NUDIX"/>
    <property type="match status" value="1"/>
</dbReference>
<dbReference type="PANTHER" id="PTHR42904:SF6">
    <property type="entry name" value="NAD-CAPPED RNA HYDROLASE NUDT12"/>
    <property type="match status" value="1"/>
</dbReference>
<dbReference type="Gene3D" id="3.90.79.10">
    <property type="entry name" value="Nucleoside Triphosphate Pyrophosphohydrolase"/>
    <property type="match status" value="1"/>
</dbReference>
<comment type="similarity">
    <text evidence="3">Belongs to the Nudix hydrolase family. NudC subfamily.</text>
</comment>
<dbReference type="GO" id="GO:0006742">
    <property type="term" value="P:NADP+ catabolic process"/>
    <property type="evidence" value="ECO:0007669"/>
    <property type="project" value="TreeGrafter"/>
</dbReference>
<protein>
    <recommendedName>
        <fullName evidence="4">NAD(+) diphosphatase</fullName>
        <ecNumber evidence="4">3.6.1.22</ecNumber>
    </recommendedName>
</protein>
<dbReference type="AlphaFoldDB" id="A0A645BAI7"/>
<evidence type="ECO:0000256" key="8">
    <source>
        <dbReference type="ARBA" id="ARBA00023027"/>
    </source>
</evidence>
<evidence type="ECO:0000256" key="3">
    <source>
        <dbReference type="ARBA" id="ARBA00009595"/>
    </source>
</evidence>
<evidence type="ECO:0000256" key="7">
    <source>
        <dbReference type="ARBA" id="ARBA00022842"/>
    </source>
</evidence>